<evidence type="ECO:0000313" key="2">
    <source>
        <dbReference type="EMBL" id="CAI2373688.1"/>
    </source>
</evidence>
<feature type="region of interest" description="Disordered" evidence="1">
    <location>
        <begin position="219"/>
        <end position="252"/>
    </location>
</feature>
<feature type="compositionally biased region" description="Basic residues" evidence="1">
    <location>
        <begin position="789"/>
        <end position="799"/>
    </location>
</feature>
<name>A0AAD2CY90_EUPCR</name>
<feature type="compositionally biased region" description="Basic residues" evidence="1">
    <location>
        <begin position="738"/>
        <end position="753"/>
    </location>
</feature>
<feature type="region of interest" description="Disordered" evidence="1">
    <location>
        <begin position="960"/>
        <end position="997"/>
    </location>
</feature>
<feature type="region of interest" description="Disordered" evidence="1">
    <location>
        <begin position="1"/>
        <end position="21"/>
    </location>
</feature>
<dbReference type="Proteomes" id="UP001295684">
    <property type="component" value="Unassembled WGS sequence"/>
</dbReference>
<dbReference type="SUPFAM" id="SSF48452">
    <property type="entry name" value="TPR-like"/>
    <property type="match status" value="1"/>
</dbReference>
<evidence type="ECO:0000313" key="3">
    <source>
        <dbReference type="Proteomes" id="UP001295684"/>
    </source>
</evidence>
<comment type="caution">
    <text evidence="2">The sequence shown here is derived from an EMBL/GenBank/DDBJ whole genome shotgun (WGS) entry which is preliminary data.</text>
</comment>
<sequence length="997" mass="113410">MVSQDTTDGKSPNKLESADKLPSYVGNQNASLDPDALFQKHYSKELKVNEDEIPFVLAEFTENALRFIKKEQYEKALILLQKAHGIINVISIEGCTRDKYFGYVIFVNMAVCFQKLGSLEECSIALENSLSYLDKYTSLTNQTIAKRMKLMQQEARIRIQLCALFSQLHHHTDALEQAKMSTRLIHGLVKDLLALCNYYTKKKFIQDKTASYTFAKDNENPDKSCLSSNNSHSQFSDKQLPTNPEERQQSLSPYRQAVVHNYAEEDLSLIERTAQRVKPIIEALKDHLVQEKKVDELKSKAKDTSLVEEEGHDSQCSQEQSEKDKKSKTKKKIEPDMRIVLGYLNQLEMISNLNIGNIMQIQPVRIEELLSIPRNETEFNRTSFIEKISLLCVTYFCISTEIRFIIQLKDEEDFDEKEKAEESEYWHSKSLEIACTFLPSDCPLLNHILLSYQKHHSPCQQTIPEDGENELSLHIVKPLKGIESSKFKPIIRKLDSGHIQLTPPCFSPADTITNKMVLSYQAYATYGAQPVVPEIPKAKDLNYSSTKDKSRNTDTTRYRSVSNNRVISSLKVGIMPEIQEKEDNLIQNSVNSVNSFSKKNSQSNPSDRKIIEKLLAYIMKDKKLTEKEKHFRNNNKMQNVLEALMSDDFDLEESFKNNSPGKHKEKDSLLMDSMINNQHSTSYKEIQPDDSIGIGLLSSDASKVNMTDDVGFSKYLFQDKKKAKENKLISKLIDRSSSSHKKARPKSSKGVRTCHNKVHTMNNIGNVDTNKHKRRSGNNGSSHFGASKAKGRHSYKKKTQFTGLKPQSSKDARNMKSSHNIKAPKDSQIDPKVLFRNNLWDIRNNINKLDSNKLLTKSGMLLQPKSSKAAKSRNAKNQLTNVKSLGANLDSFSYIRPHSMKQSYDKRARKPKHKKAKAATKLGYDDLKDRLVEGLKRKRSRVAHESLAKYSSLGVTKMGPYNVPATTSNRKKGELAKSLIAEPPKKTQSKKGMNLNF</sequence>
<feature type="region of interest" description="Disordered" evidence="1">
    <location>
        <begin position="734"/>
        <end position="753"/>
    </location>
</feature>
<reference evidence="2" key="1">
    <citation type="submission" date="2023-07" db="EMBL/GenBank/DDBJ databases">
        <authorList>
            <consortium name="AG Swart"/>
            <person name="Singh M."/>
            <person name="Singh A."/>
            <person name="Seah K."/>
            <person name="Emmerich C."/>
        </authorList>
    </citation>
    <scope>NUCLEOTIDE SEQUENCE</scope>
    <source>
        <strain evidence="2">DP1</strain>
    </source>
</reference>
<gene>
    <name evidence="2" type="ORF">ECRASSUSDP1_LOCUS15034</name>
</gene>
<dbReference type="EMBL" id="CAMPGE010015045">
    <property type="protein sequence ID" value="CAI2373688.1"/>
    <property type="molecule type" value="Genomic_DNA"/>
</dbReference>
<dbReference type="AlphaFoldDB" id="A0AAD2CY90"/>
<organism evidence="2 3">
    <name type="scientific">Euplotes crassus</name>
    <dbReference type="NCBI Taxonomy" id="5936"/>
    <lineage>
        <taxon>Eukaryota</taxon>
        <taxon>Sar</taxon>
        <taxon>Alveolata</taxon>
        <taxon>Ciliophora</taxon>
        <taxon>Intramacronucleata</taxon>
        <taxon>Spirotrichea</taxon>
        <taxon>Hypotrichia</taxon>
        <taxon>Euplotida</taxon>
        <taxon>Euplotidae</taxon>
        <taxon>Moneuplotes</taxon>
    </lineage>
</organism>
<proteinExistence type="predicted"/>
<protein>
    <submittedName>
        <fullName evidence="2">Uncharacterized protein</fullName>
    </submittedName>
</protein>
<evidence type="ECO:0000256" key="1">
    <source>
        <dbReference type="SAM" id="MobiDB-lite"/>
    </source>
</evidence>
<dbReference type="InterPro" id="IPR011990">
    <property type="entry name" value="TPR-like_helical_dom_sf"/>
</dbReference>
<feature type="compositionally biased region" description="Basic and acidic residues" evidence="1">
    <location>
        <begin position="7"/>
        <end position="19"/>
    </location>
</feature>
<feature type="region of interest" description="Disordered" evidence="1">
    <location>
        <begin position="761"/>
        <end position="825"/>
    </location>
</feature>
<keyword evidence="3" id="KW-1185">Reference proteome</keyword>
<accession>A0AAD2CY90</accession>
<feature type="compositionally biased region" description="Polar residues" evidence="1">
    <location>
        <begin position="225"/>
        <end position="242"/>
    </location>
</feature>
<feature type="region of interest" description="Disordered" evidence="1">
    <location>
        <begin position="299"/>
        <end position="331"/>
    </location>
</feature>